<keyword evidence="1" id="KW-1185">Reference proteome</keyword>
<sequence length="168" mass="18929">MLDKQSIINGKDTLDSANINSRSRGSSYSATFSMLDVLQKHYDIVKALAELDRCETSSVCSSASIAFDEGGSADSIFNGEAASFESLSSPQRRKSDPLIWPSASKNQRSLESKTDVWHRIGDNFNSYYKNIVEAFAETNEDLHYQNLEPRKLSAHALRRDIRRCRKFP</sequence>
<protein>
    <submittedName>
        <fullName evidence="2">Uncharacterized protein</fullName>
    </submittedName>
</protein>
<evidence type="ECO:0000313" key="2">
    <source>
        <dbReference type="WBParaSite" id="PgB03_g067_t01"/>
    </source>
</evidence>
<accession>A0A914ZH04</accession>
<dbReference type="AlphaFoldDB" id="A0A914ZH04"/>
<dbReference type="Proteomes" id="UP000887569">
    <property type="component" value="Unplaced"/>
</dbReference>
<proteinExistence type="predicted"/>
<organism evidence="1 2">
    <name type="scientific">Parascaris univalens</name>
    <name type="common">Nematode worm</name>
    <dbReference type="NCBI Taxonomy" id="6257"/>
    <lineage>
        <taxon>Eukaryota</taxon>
        <taxon>Metazoa</taxon>
        <taxon>Ecdysozoa</taxon>
        <taxon>Nematoda</taxon>
        <taxon>Chromadorea</taxon>
        <taxon>Rhabditida</taxon>
        <taxon>Spirurina</taxon>
        <taxon>Ascaridomorpha</taxon>
        <taxon>Ascaridoidea</taxon>
        <taxon>Ascarididae</taxon>
        <taxon>Parascaris</taxon>
    </lineage>
</organism>
<reference evidence="2" key="1">
    <citation type="submission" date="2022-11" db="UniProtKB">
        <authorList>
            <consortium name="WormBaseParasite"/>
        </authorList>
    </citation>
    <scope>IDENTIFICATION</scope>
</reference>
<dbReference type="WBParaSite" id="PgB03_g067_t01">
    <property type="protein sequence ID" value="PgB03_g067_t01"/>
    <property type="gene ID" value="PgB03_g067"/>
</dbReference>
<name>A0A914ZH04_PARUN</name>
<evidence type="ECO:0000313" key="1">
    <source>
        <dbReference type="Proteomes" id="UP000887569"/>
    </source>
</evidence>